<gene>
    <name evidence="3" type="primary">LOC101849101</name>
</gene>
<keyword evidence="2" id="KW-1185">Reference proteome</keyword>
<accession>A0ABM1W3K8</accession>
<evidence type="ECO:0000313" key="2">
    <source>
        <dbReference type="Proteomes" id="UP000694888"/>
    </source>
</evidence>
<organism evidence="2 3">
    <name type="scientific">Aplysia californica</name>
    <name type="common">California sea hare</name>
    <dbReference type="NCBI Taxonomy" id="6500"/>
    <lineage>
        <taxon>Eukaryota</taxon>
        <taxon>Metazoa</taxon>
        <taxon>Spiralia</taxon>
        <taxon>Lophotrochozoa</taxon>
        <taxon>Mollusca</taxon>
        <taxon>Gastropoda</taxon>
        <taxon>Heterobranchia</taxon>
        <taxon>Euthyneura</taxon>
        <taxon>Tectipleura</taxon>
        <taxon>Aplysiida</taxon>
        <taxon>Aplysioidea</taxon>
        <taxon>Aplysiidae</taxon>
        <taxon>Aplysia</taxon>
    </lineage>
</organism>
<dbReference type="Proteomes" id="UP000694888">
    <property type="component" value="Unplaced"/>
</dbReference>
<feature type="compositionally biased region" description="Basic and acidic residues" evidence="1">
    <location>
        <begin position="135"/>
        <end position="145"/>
    </location>
</feature>
<feature type="compositionally biased region" description="Polar residues" evidence="1">
    <location>
        <begin position="227"/>
        <end position="239"/>
    </location>
</feature>
<reference evidence="3" key="1">
    <citation type="submission" date="2025-08" db="UniProtKB">
        <authorList>
            <consortium name="RefSeq"/>
        </authorList>
    </citation>
    <scope>IDENTIFICATION</scope>
</reference>
<sequence>MFKSKRFTAITAGDVSKTTRESQKNVPAQRVDQKGKLLFDPNKYKLTSKRCFESEDPSELSQTGVGKDVGNLAFLENFPTLKLLEEAEGNVYLAYFRTGKVVTASTKFSVFVYVVKYGSCRALVELSPPGYKKRLGSETKEDESKPLPPSTVPKSVGCVVRPSLKTQVVQLPGRLSSLNIPLGLSMERAHQLVTEIVDKPTRSPSIALDRSFKAEADMYRRRSMNMTRRGSTALQNQKRNSGDKGERGSIQVRAKTILW</sequence>
<dbReference type="RefSeq" id="XP_035829251.1">
    <property type="nucleotide sequence ID" value="XM_035973358.1"/>
</dbReference>
<name>A0ABM1W3K8_APLCA</name>
<evidence type="ECO:0000256" key="1">
    <source>
        <dbReference type="SAM" id="MobiDB-lite"/>
    </source>
</evidence>
<feature type="region of interest" description="Disordered" evidence="1">
    <location>
        <begin position="227"/>
        <end position="248"/>
    </location>
</feature>
<protein>
    <submittedName>
        <fullName evidence="3">Uncharacterized protein LOC101849101</fullName>
    </submittedName>
</protein>
<proteinExistence type="predicted"/>
<feature type="region of interest" description="Disordered" evidence="1">
    <location>
        <begin position="131"/>
        <end position="153"/>
    </location>
</feature>
<evidence type="ECO:0000313" key="3">
    <source>
        <dbReference type="RefSeq" id="XP_035829251.1"/>
    </source>
</evidence>
<dbReference type="GeneID" id="101849101"/>